<keyword evidence="4" id="KW-0503">Monooxygenase</keyword>
<evidence type="ECO:0000256" key="4">
    <source>
        <dbReference type="ARBA" id="ARBA00023033"/>
    </source>
</evidence>
<dbReference type="Proteomes" id="UP000621266">
    <property type="component" value="Unassembled WGS sequence"/>
</dbReference>
<dbReference type="SUPFAM" id="SSF51905">
    <property type="entry name" value="FAD/NAD(P)-binding domain"/>
    <property type="match status" value="1"/>
</dbReference>
<comment type="caution">
    <text evidence="6">The sequence shown here is derived from an EMBL/GenBank/DDBJ whole genome shotgun (WGS) entry which is preliminary data.</text>
</comment>
<evidence type="ECO:0000313" key="6">
    <source>
        <dbReference type="EMBL" id="KAF4410999.1"/>
    </source>
</evidence>
<name>A0ABQ7FR60_9ACTN</name>
<dbReference type="PANTHER" id="PTHR47178">
    <property type="entry name" value="MONOOXYGENASE, FAD-BINDING"/>
    <property type="match status" value="1"/>
</dbReference>
<keyword evidence="1" id="KW-0285">Flavoprotein</keyword>
<dbReference type="Pfam" id="PF01494">
    <property type="entry name" value="FAD_binding_3"/>
    <property type="match status" value="1"/>
</dbReference>
<proteinExistence type="predicted"/>
<accession>A0ABQ7FR60</accession>
<evidence type="ECO:0000259" key="5">
    <source>
        <dbReference type="Pfam" id="PF01494"/>
    </source>
</evidence>
<gene>
    <name evidence="6" type="ORF">GCU69_00930</name>
</gene>
<evidence type="ECO:0000256" key="2">
    <source>
        <dbReference type="ARBA" id="ARBA00022827"/>
    </source>
</evidence>
<evidence type="ECO:0000256" key="1">
    <source>
        <dbReference type="ARBA" id="ARBA00022630"/>
    </source>
</evidence>
<dbReference type="EMBL" id="WHPN01000022">
    <property type="protein sequence ID" value="KAF4410999.1"/>
    <property type="molecule type" value="Genomic_DNA"/>
</dbReference>
<dbReference type="Gene3D" id="3.50.50.60">
    <property type="entry name" value="FAD/NAD(P)-binding domain"/>
    <property type="match status" value="1"/>
</dbReference>
<protein>
    <submittedName>
        <fullName evidence="6">NAD(P)-binding protein</fullName>
    </submittedName>
</protein>
<dbReference type="InterPro" id="IPR002938">
    <property type="entry name" value="FAD-bd"/>
</dbReference>
<keyword evidence="3" id="KW-0560">Oxidoreductase</keyword>
<keyword evidence="2" id="KW-0274">FAD</keyword>
<feature type="domain" description="FAD-binding" evidence="5">
    <location>
        <begin position="2"/>
        <end position="353"/>
    </location>
</feature>
<dbReference type="PRINTS" id="PR00420">
    <property type="entry name" value="RNGMNOXGNASE"/>
</dbReference>
<organism evidence="6 7">
    <name type="scientific">Streptomyces lycii</name>
    <dbReference type="NCBI Taxonomy" id="2654337"/>
    <lineage>
        <taxon>Bacteria</taxon>
        <taxon>Bacillati</taxon>
        <taxon>Actinomycetota</taxon>
        <taxon>Actinomycetes</taxon>
        <taxon>Kitasatosporales</taxon>
        <taxon>Streptomycetaceae</taxon>
        <taxon>Streptomyces</taxon>
    </lineage>
</organism>
<evidence type="ECO:0000256" key="3">
    <source>
        <dbReference type="ARBA" id="ARBA00023002"/>
    </source>
</evidence>
<dbReference type="InterPro" id="IPR036188">
    <property type="entry name" value="FAD/NAD-bd_sf"/>
</dbReference>
<reference evidence="6 7" key="1">
    <citation type="submission" date="2019-10" db="EMBL/GenBank/DDBJ databases">
        <title>Streptomyces tenebrisbrunneis sp.nov., an endogenous actinomycete isolated from of Lycium ruthenicum.</title>
        <authorList>
            <person name="Ma L."/>
        </authorList>
    </citation>
    <scope>NUCLEOTIDE SEQUENCE [LARGE SCALE GENOMIC DNA]</scope>
    <source>
        <strain evidence="6 7">TRM 66187</strain>
    </source>
</reference>
<evidence type="ECO:0000313" key="7">
    <source>
        <dbReference type="Proteomes" id="UP000621266"/>
    </source>
</evidence>
<dbReference type="PANTHER" id="PTHR47178:SF6">
    <property type="entry name" value="FAD-BINDING DOMAIN-CONTAINING PROTEIN"/>
    <property type="match status" value="1"/>
</dbReference>
<keyword evidence="7" id="KW-1185">Reference proteome</keyword>
<sequence length="431" mass="45032">MRVVVVGGGIGGLALGAGLRRRGLEVAVFDRDKDVAATGGYHITLDDRAQSALRELVAPEIMRRLLASASALRLRDRDAFWDRRGRLLGRGPDLSGHPGIDIDRITLRGLLAEAVGDDLHLGRTVSEVGLGGDGTPRVLFTEAEPVPADLVVGADGPHSVVARHLAGGPTNSPAGIIGFSGRTLRRDLSPGEQQRLGKRSGLAVGPRGAALYVGFLDPVGNAVLDAPELRMSVTTGPTYIWGAMLPESAATDSLRALRAGALQAAVLERFRERGWAERTLEVMARADPHSVAAYRFNAASTRAAELAPWPAGRITALGDAVHATPPTAGMGAGAAIRDAAALLRHLGDVADGGTTPAEAVHRFEAGMRRRGSEVLTLAMRTVRLVLATDTALGAAATAVTTPILAAAARLRHGRPAPAPVRAARPGRDTYR</sequence>